<protein>
    <recommendedName>
        <fullName evidence="3">glycerol kinase</fullName>
        <ecNumber evidence="3">2.7.1.30</ecNumber>
    </recommendedName>
    <alternativeName>
        <fullName evidence="8">ATP:glycerol 3-phosphotransferase</fullName>
    </alternativeName>
</protein>
<dbReference type="GO" id="GO:0046167">
    <property type="term" value="P:glycerol-3-phosphate biosynthetic process"/>
    <property type="evidence" value="ECO:0007669"/>
    <property type="project" value="TreeGrafter"/>
</dbReference>
<dbReference type="EMBL" id="HG994590">
    <property type="protein sequence ID" value="CAF2811935.1"/>
    <property type="molecule type" value="Genomic_DNA"/>
</dbReference>
<reference evidence="13" key="1">
    <citation type="submission" date="2021-02" db="EMBL/GenBank/DDBJ databases">
        <authorList>
            <person name="Bekaert M."/>
        </authorList>
    </citation>
    <scope>NUCLEOTIDE SEQUENCE</scope>
    <source>
        <strain evidence="13">IoA-00</strain>
    </source>
</reference>
<dbReference type="InterPro" id="IPR043129">
    <property type="entry name" value="ATPase_NBD"/>
</dbReference>
<dbReference type="InterPro" id="IPR018484">
    <property type="entry name" value="FGGY_N"/>
</dbReference>
<keyword evidence="7" id="KW-0067">ATP-binding</keyword>
<evidence type="ECO:0000313" key="13">
    <source>
        <dbReference type="EMBL" id="CAF2811935.1"/>
    </source>
</evidence>
<dbReference type="InterPro" id="IPR018483">
    <property type="entry name" value="Carb_kinase_FGGY_CS"/>
</dbReference>
<gene>
    <name evidence="13" type="ORF">LSAA_3225</name>
</gene>
<dbReference type="AlphaFoldDB" id="A0A7R8CLF3"/>
<keyword evidence="14" id="KW-1185">Reference proteome</keyword>
<proteinExistence type="inferred from homology"/>
<feature type="domain" description="Carbohydrate kinase FGGY C-terminal" evidence="12">
    <location>
        <begin position="247"/>
        <end position="352"/>
    </location>
</feature>
<evidence type="ECO:0000256" key="3">
    <source>
        <dbReference type="ARBA" id="ARBA00012099"/>
    </source>
</evidence>
<sequence length="405" mass="45501">MKRSSSTDSTRNLGPLIGAIDQGTSSSRFMVFSAHTAELVTYHQIPVLPDSDCTHKGWIQPGSLGHCGNRHNKSKRVCHSLGQEHWETFLPCHTLKLLIGGMIKWLMENVPEVRDAIKEKRVLFGTVDTWLLWNLAERIHVTDVTNASRTSLMNIETLEWDENLCSFFCRGRLAGVPISGCIGDQQAALVGQKCLRPGEMKATYGTGCFILKNIGPKILHSRRGLLTTVAYKAGPDSLPVLPWYQFPFLVFFSPHWRPDARGIIMGLNRFSSKEHIFRATLEAAAYQTRDILEAMYEEFNETDSPSSLLVDGGLTENGSAMQILSDILGIPVLKPSMSETTALGAAIMAGRAEGIEVWDTRLESPSTKITVDHFLPHMSREERHRRYEKWKKHRRKKSQLDITNS</sequence>
<dbReference type="GO" id="GO:0006641">
    <property type="term" value="P:triglyceride metabolic process"/>
    <property type="evidence" value="ECO:0007669"/>
    <property type="project" value="TreeGrafter"/>
</dbReference>
<evidence type="ECO:0000313" key="14">
    <source>
        <dbReference type="Proteomes" id="UP000675881"/>
    </source>
</evidence>
<dbReference type="EC" id="2.7.1.30" evidence="3"/>
<name>A0A7R8CLF3_LEPSM</name>
<dbReference type="Pfam" id="PF02782">
    <property type="entry name" value="FGGY_C"/>
    <property type="match status" value="1"/>
</dbReference>
<evidence type="ECO:0000256" key="5">
    <source>
        <dbReference type="ARBA" id="ARBA00022741"/>
    </source>
</evidence>
<evidence type="ECO:0000256" key="7">
    <source>
        <dbReference type="ARBA" id="ARBA00022840"/>
    </source>
</evidence>
<feature type="domain" description="Carbohydrate kinase FGGY N-terminal" evidence="11">
    <location>
        <begin position="102"/>
        <end position="168"/>
    </location>
</feature>
<dbReference type="GO" id="GO:0005739">
    <property type="term" value="C:mitochondrion"/>
    <property type="evidence" value="ECO:0007669"/>
    <property type="project" value="TreeGrafter"/>
</dbReference>
<evidence type="ECO:0000259" key="11">
    <source>
        <dbReference type="Pfam" id="PF00370"/>
    </source>
</evidence>
<evidence type="ECO:0000256" key="1">
    <source>
        <dbReference type="ARBA" id="ARBA00005190"/>
    </source>
</evidence>
<keyword evidence="6 9" id="KW-0418">Kinase</keyword>
<dbReference type="GO" id="GO:0005524">
    <property type="term" value="F:ATP binding"/>
    <property type="evidence" value="ECO:0007669"/>
    <property type="project" value="UniProtKB-KW"/>
</dbReference>
<feature type="region of interest" description="Disordered" evidence="10">
    <location>
        <begin position="386"/>
        <end position="405"/>
    </location>
</feature>
<dbReference type="PROSITE" id="PS00445">
    <property type="entry name" value="FGGY_KINASES_2"/>
    <property type="match status" value="1"/>
</dbReference>
<accession>A0A7R8CLF3</accession>
<dbReference type="GO" id="GO:0019563">
    <property type="term" value="P:glycerol catabolic process"/>
    <property type="evidence" value="ECO:0007669"/>
    <property type="project" value="UniProtKB-UniPathway"/>
</dbReference>
<evidence type="ECO:0000256" key="6">
    <source>
        <dbReference type="ARBA" id="ARBA00022777"/>
    </source>
</evidence>
<dbReference type="Pfam" id="PF00370">
    <property type="entry name" value="FGGY_N"/>
    <property type="match status" value="1"/>
</dbReference>
<evidence type="ECO:0000256" key="9">
    <source>
        <dbReference type="RuleBase" id="RU003733"/>
    </source>
</evidence>
<evidence type="ECO:0000256" key="2">
    <source>
        <dbReference type="ARBA" id="ARBA00009156"/>
    </source>
</evidence>
<dbReference type="Gene3D" id="3.30.420.40">
    <property type="match status" value="3"/>
</dbReference>
<dbReference type="GO" id="GO:0004370">
    <property type="term" value="F:glycerol kinase activity"/>
    <property type="evidence" value="ECO:0007669"/>
    <property type="project" value="UniProtKB-EC"/>
</dbReference>
<dbReference type="PANTHER" id="PTHR10196:SF69">
    <property type="entry name" value="GLYCEROL KINASE"/>
    <property type="match status" value="1"/>
</dbReference>
<organism evidence="13 14">
    <name type="scientific">Lepeophtheirus salmonis</name>
    <name type="common">Salmon louse</name>
    <name type="synonym">Caligus salmonis</name>
    <dbReference type="NCBI Taxonomy" id="72036"/>
    <lineage>
        <taxon>Eukaryota</taxon>
        <taxon>Metazoa</taxon>
        <taxon>Ecdysozoa</taxon>
        <taxon>Arthropoda</taxon>
        <taxon>Crustacea</taxon>
        <taxon>Multicrustacea</taxon>
        <taxon>Hexanauplia</taxon>
        <taxon>Copepoda</taxon>
        <taxon>Siphonostomatoida</taxon>
        <taxon>Caligidae</taxon>
        <taxon>Lepeophtheirus</taxon>
    </lineage>
</organism>
<dbReference type="PANTHER" id="PTHR10196">
    <property type="entry name" value="SUGAR KINASE"/>
    <property type="match status" value="1"/>
</dbReference>
<evidence type="ECO:0000256" key="10">
    <source>
        <dbReference type="SAM" id="MobiDB-lite"/>
    </source>
</evidence>
<dbReference type="SUPFAM" id="SSF53067">
    <property type="entry name" value="Actin-like ATPase domain"/>
    <property type="match status" value="2"/>
</dbReference>
<dbReference type="OrthoDB" id="5422795at2759"/>
<comment type="similarity">
    <text evidence="2 9">Belongs to the FGGY kinase family.</text>
</comment>
<feature type="compositionally biased region" description="Basic residues" evidence="10">
    <location>
        <begin position="386"/>
        <end position="397"/>
    </location>
</feature>
<evidence type="ECO:0000259" key="12">
    <source>
        <dbReference type="Pfam" id="PF02782"/>
    </source>
</evidence>
<comment type="pathway">
    <text evidence="1">Polyol metabolism; glycerol degradation via glycerol kinase pathway; sn-glycerol 3-phosphate from glycerol: step 1/1.</text>
</comment>
<evidence type="ECO:0000256" key="4">
    <source>
        <dbReference type="ARBA" id="ARBA00022679"/>
    </source>
</evidence>
<dbReference type="UniPathway" id="UPA00618">
    <property type="reaction ID" value="UER00672"/>
</dbReference>
<dbReference type="Proteomes" id="UP000675881">
    <property type="component" value="Chromosome 11"/>
</dbReference>
<keyword evidence="4 9" id="KW-0808">Transferase</keyword>
<keyword evidence="5" id="KW-0547">Nucleotide-binding</keyword>
<dbReference type="InterPro" id="IPR018485">
    <property type="entry name" value="FGGY_C"/>
</dbReference>
<evidence type="ECO:0000256" key="8">
    <source>
        <dbReference type="ARBA" id="ARBA00043149"/>
    </source>
</evidence>